<keyword evidence="3" id="KW-1185">Reference proteome</keyword>
<accession>A0ABM6FUR1</accession>
<reference evidence="2" key="1">
    <citation type="submission" date="2015-12" db="EMBL/GenBank/DDBJ databases">
        <title>Chromosome of the avian spirochetosis agent Borrelia anserina Es.</title>
        <authorList>
            <person name="Elbir H."/>
            <person name="Sitlani P."/>
            <person name="Bergstroem S."/>
            <person name="Barbour A.G."/>
        </authorList>
    </citation>
    <scope>NUCLEOTIDE SEQUENCE [LARGE SCALE GENOMIC DNA]</scope>
    <source>
        <strain evidence="2">Es</strain>
    </source>
</reference>
<dbReference type="Pfam" id="PF11263">
    <property type="entry name" value="Attachment_P66"/>
    <property type="match status" value="1"/>
</dbReference>
<proteinExistence type="predicted"/>
<keyword evidence="1" id="KW-0732">Signal</keyword>
<feature type="signal peptide" evidence="1">
    <location>
        <begin position="1"/>
        <end position="20"/>
    </location>
</feature>
<evidence type="ECO:0000256" key="1">
    <source>
        <dbReference type="SAM" id="SignalP"/>
    </source>
</evidence>
<dbReference type="EMBL" id="CP013704">
    <property type="protein sequence ID" value="APR65043.1"/>
    <property type="molecule type" value="Genomic_DNA"/>
</dbReference>
<organism evidence="2 3">
    <name type="scientific">Borrelia anserina Es</name>
    <dbReference type="NCBI Taxonomy" id="1365188"/>
    <lineage>
        <taxon>Bacteria</taxon>
        <taxon>Pseudomonadati</taxon>
        <taxon>Spirochaetota</taxon>
        <taxon>Spirochaetia</taxon>
        <taxon>Spirochaetales</taxon>
        <taxon>Borreliaceae</taxon>
        <taxon>Borrelia</taxon>
    </lineage>
</organism>
<dbReference type="RefSeq" id="WP_025419764.1">
    <property type="nucleotide sequence ID" value="NZ_CP013704.1"/>
</dbReference>
<name>A0ABM6FUR1_BORAN</name>
<dbReference type="InterPro" id="IPR020967">
    <property type="entry name" value="Borrelia_attachment_p66"/>
</dbReference>
<sequence length="591" mass="65720">MKKIILYVFIMLVSTGTILAEETDQDNNSTKLNPWLPKLTFKNSNEFRFDMDELIPGLENKSQIKIKFEPSEKNKEIGKDDPFSAYIKVENLSLKAEGNKDAILKLNVGNITTRINIYDFYIKMESMTNFDFNQESLFGFAPLTSIKSEYYGFSSNDSAIRRTILARSTENKVSTIQFGYTLPQLELVLAIGATGTGNRNHKKNVNKKDQDQKEQPLYNDTYQGILYGTKAQWKPIKNELEQHSLKVIAETPLELNFGLSGAIGNSTFNQSSIICAPQDKPIDDSKLFSPTLSNAAIMASIGLVYKLGLTKINNKNTYLLLQTGSDLGIDPFASDFSIFGYLSKKANTNEQNQFNPKENKLSLNKWRTTNFAFSIGAGIGLAWNIDDGEKESWAIKGKDSYSTRIFGEQDKKSGIGIGITYGQNLYKPTSSRTAIQEIAAKTFKTLNAEISTYEDNKKGIIPNLGWTASIGVYDLLKGQPQADTTDILKLIDTKTTISFTDAAKIGGALYIDYAIPIESISPNTYITPYAGAHLLGSLTSSDKKVYLKAGLELDKLIKLTTISLGWDSNNLLAYQDQKGSVFLQIQISFDE</sequence>
<feature type="chain" id="PRO_5046883457" evidence="1">
    <location>
        <begin position="21"/>
        <end position="591"/>
    </location>
</feature>
<evidence type="ECO:0000313" key="2">
    <source>
        <dbReference type="EMBL" id="APR65043.1"/>
    </source>
</evidence>
<protein>
    <submittedName>
        <fullName evidence="2">P66 integral membrane protein</fullName>
    </submittedName>
</protein>
<gene>
    <name evidence="2" type="ORF">N187_02955</name>
</gene>
<evidence type="ECO:0000313" key="3">
    <source>
        <dbReference type="Proteomes" id="UP000185502"/>
    </source>
</evidence>
<dbReference type="Proteomes" id="UP000185502">
    <property type="component" value="Chromosome"/>
</dbReference>